<dbReference type="FunFam" id="1.10.1040.10:FF:000017">
    <property type="entry name" value="2-dehydropantoate 2-reductase"/>
    <property type="match status" value="1"/>
</dbReference>
<comment type="catalytic activity">
    <reaction evidence="6">
        <text>(R)-pantoate + NADP(+) = 2-dehydropantoate + NADPH + H(+)</text>
        <dbReference type="Rhea" id="RHEA:16233"/>
        <dbReference type="ChEBI" id="CHEBI:11561"/>
        <dbReference type="ChEBI" id="CHEBI:15378"/>
        <dbReference type="ChEBI" id="CHEBI:15980"/>
        <dbReference type="ChEBI" id="CHEBI:57783"/>
        <dbReference type="ChEBI" id="CHEBI:58349"/>
        <dbReference type="EC" id="1.1.1.169"/>
    </reaction>
</comment>
<dbReference type="EMBL" id="NJIH01000006">
    <property type="protein sequence ID" value="OWT60113.1"/>
    <property type="molecule type" value="Genomic_DNA"/>
</dbReference>
<gene>
    <name evidence="9" type="ORF">CEY11_10575</name>
</gene>
<dbReference type="InterPro" id="IPR013328">
    <property type="entry name" value="6PGD_dom2"/>
</dbReference>
<evidence type="ECO:0000256" key="4">
    <source>
        <dbReference type="ARBA" id="ARBA00022655"/>
    </source>
</evidence>
<feature type="domain" description="Ketopantoate reductase N-terminal" evidence="7">
    <location>
        <begin position="3"/>
        <end position="168"/>
    </location>
</feature>
<organism evidence="9 10">
    <name type="scientific">Candidimonas nitroreducens</name>
    <dbReference type="NCBI Taxonomy" id="683354"/>
    <lineage>
        <taxon>Bacteria</taxon>
        <taxon>Pseudomonadati</taxon>
        <taxon>Pseudomonadota</taxon>
        <taxon>Betaproteobacteria</taxon>
        <taxon>Burkholderiales</taxon>
        <taxon>Alcaligenaceae</taxon>
        <taxon>Candidimonas</taxon>
    </lineage>
</organism>
<comment type="caution">
    <text evidence="9">The sequence shown here is derived from an EMBL/GenBank/DDBJ whole genome shotgun (WGS) entry which is preliminary data.</text>
</comment>
<evidence type="ECO:0000259" key="7">
    <source>
        <dbReference type="Pfam" id="PF02558"/>
    </source>
</evidence>
<dbReference type="RefSeq" id="WP_088603371.1">
    <property type="nucleotide sequence ID" value="NZ_NJIH01000006.1"/>
</dbReference>
<dbReference type="EC" id="1.1.1.169" evidence="2"/>
<dbReference type="NCBIfam" id="NF005089">
    <property type="entry name" value="PRK06522.1-4"/>
    <property type="match status" value="1"/>
</dbReference>
<dbReference type="InterPro" id="IPR013332">
    <property type="entry name" value="KPR_N"/>
</dbReference>
<dbReference type="SUPFAM" id="SSF51735">
    <property type="entry name" value="NAD(P)-binding Rossmann-fold domains"/>
    <property type="match status" value="1"/>
</dbReference>
<dbReference type="SUPFAM" id="SSF48179">
    <property type="entry name" value="6-phosphogluconate dehydrogenase C-terminal domain-like"/>
    <property type="match status" value="1"/>
</dbReference>
<evidence type="ECO:0000256" key="3">
    <source>
        <dbReference type="ARBA" id="ARBA00019465"/>
    </source>
</evidence>
<dbReference type="GO" id="GO:0015940">
    <property type="term" value="P:pantothenate biosynthetic process"/>
    <property type="evidence" value="ECO:0007669"/>
    <property type="project" value="UniProtKB-UniPathway"/>
</dbReference>
<evidence type="ECO:0000256" key="2">
    <source>
        <dbReference type="ARBA" id="ARBA00013014"/>
    </source>
</evidence>
<dbReference type="GO" id="GO:0008677">
    <property type="term" value="F:2-dehydropantoate 2-reductase activity"/>
    <property type="evidence" value="ECO:0007669"/>
    <property type="project" value="UniProtKB-EC"/>
</dbReference>
<keyword evidence="4" id="KW-0566">Pantothenate biosynthesis</keyword>
<evidence type="ECO:0000256" key="1">
    <source>
        <dbReference type="ARBA" id="ARBA00004994"/>
    </source>
</evidence>
<evidence type="ECO:0000313" key="9">
    <source>
        <dbReference type="EMBL" id="OWT60113.1"/>
    </source>
</evidence>
<dbReference type="GO" id="GO:0005737">
    <property type="term" value="C:cytoplasm"/>
    <property type="evidence" value="ECO:0007669"/>
    <property type="project" value="TreeGrafter"/>
</dbReference>
<reference evidence="10" key="1">
    <citation type="submission" date="2017-06" db="EMBL/GenBank/DDBJ databases">
        <title>Herbaspirillum phytohormonus sp. nov., isolated from the root nodule of Robinia pseudoacacia in lead-zinc mine.</title>
        <authorList>
            <person name="Fan M."/>
            <person name="Lin Y."/>
        </authorList>
    </citation>
    <scope>NUCLEOTIDE SEQUENCE [LARGE SCALE GENOMIC DNA]</scope>
    <source>
        <strain evidence="10">SC-089</strain>
    </source>
</reference>
<sequence>MKVCIVGAGAIGGLIGASLAGGTNADVCALARGKTLQALREHGWRVRHDGALRQYPARAADNAAALGVQDVVIIAVKGPALTGLAPTLAPLIGGSTVVVPAMNGVPWWFCDGLQDFPGGALESVDPGGVIARAIPYTQVIGCVVHASASTSAPGLVEHKMGKGLIIGEPARGASERTSALHKLLGQAGFDVSVSQDIRQDIWYKLWGNLTMNPVSAITGATTDKVLEDPLVRQFCTTIMQEAAEIGGRIGCNIDQSPEDRHVVTAKLGAFKTSMLQDAEAGRAIEIDAIVGAVHEIALRLNVPAPGVAALYGLTRLFGRVHGLYA</sequence>
<dbReference type="InterPro" id="IPR036291">
    <property type="entry name" value="NAD(P)-bd_dom_sf"/>
</dbReference>
<evidence type="ECO:0000256" key="5">
    <source>
        <dbReference type="ARBA" id="ARBA00032024"/>
    </source>
</evidence>
<dbReference type="OrthoDB" id="9796561at2"/>
<dbReference type="InterPro" id="IPR051402">
    <property type="entry name" value="KPR-Related"/>
</dbReference>
<dbReference type="UniPathway" id="UPA00028">
    <property type="reaction ID" value="UER00004"/>
</dbReference>
<feature type="domain" description="Ketopantoate reductase C-terminal" evidence="8">
    <location>
        <begin position="196"/>
        <end position="315"/>
    </location>
</feature>
<dbReference type="Gene3D" id="1.10.1040.10">
    <property type="entry name" value="N-(1-d-carboxylethyl)-l-norvaline Dehydrogenase, domain 2"/>
    <property type="match status" value="1"/>
</dbReference>
<dbReference type="Gene3D" id="3.40.50.720">
    <property type="entry name" value="NAD(P)-binding Rossmann-like Domain"/>
    <property type="match status" value="1"/>
</dbReference>
<keyword evidence="10" id="KW-1185">Reference proteome</keyword>
<dbReference type="PANTHER" id="PTHR21708">
    <property type="entry name" value="PROBABLE 2-DEHYDROPANTOATE 2-REDUCTASE"/>
    <property type="match status" value="1"/>
</dbReference>
<protein>
    <recommendedName>
        <fullName evidence="3">2-dehydropantoate 2-reductase</fullName>
        <ecNumber evidence="2">1.1.1.169</ecNumber>
    </recommendedName>
    <alternativeName>
        <fullName evidence="5">Ketopantoate reductase</fullName>
    </alternativeName>
</protein>
<dbReference type="Pfam" id="PF08546">
    <property type="entry name" value="ApbA_C"/>
    <property type="match status" value="1"/>
</dbReference>
<dbReference type="AlphaFoldDB" id="A0A225MII7"/>
<comment type="pathway">
    <text evidence="1">Cofactor biosynthesis; (R)-pantothenate biosynthesis; (R)-pantoate from 3-methyl-2-oxobutanoate: step 2/2.</text>
</comment>
<dbReference type="InterPro" id="IPR013752">
    <property type="entry name" value="KPA_reductase"/>
</dbReference>
<dbReference type="InterPro" id="IPR008927">
    <property type="entry name" value="6-PGluconate_DH-like_C_sf"/>
</dbReference>
<evidence type="ECO:0000259" key="8">
    <source>
        <dbReference type="Pfam" id="PF08546"/>
    </source>
</evidence>
<evidence type="ECO:0000313" key="10">
    <source>
        <dbReference type="Proteomes" id="UP000214603"/>
    </source>
</evidence>
<evidence type="ECO:0000256" key="6">
    <source>
        <dbReference type="ARBA" id="ARBA00048793"/>
    </source>
</evidence>
<name>A0A225MII7_9BURK</name>
<dbReference type="Pfam" id="PF02558">
    <property type="entry name" value="ApbA"/>
    <property type="match status" value="1"/>
</dbReference>
<dbReference type="PANTHER" id="PTHR21708:SF45">
    <property type="entry name" value="2-DEHYDROPANTOATE 2-REDUCTASE"/>
    <property type="match status" value="1"/>
</dbReference>
<proteinExistence type="predicted"/>
<accession>A0A225MII7</accession>
<dbReference type="Proteomes" id="UP000214603">
    <property type="component" value="Unassembled WGS sequence"/>
</dbReference>